<evidence type="ECO:0000259" key="5">
    <source>
        <dbReference type="Pfam" id="PF21365"/>
    </source>
</evidence>
<sequence length="808" mass="91974">MKTIFNTKRNKSGKTLSTIFLSICSLAVMGELEAQIQNADVLNAPIDVSKDFEDYANTFYFADELASFDPETGKGTVKYRRYNFQTSQAFNNMLMKPNPVPANEFPATEYEASPELPFEIQFASDRAIRIKMATGPQFHNQKESLMLIDGTAPNHPEAWNYSKIEAGHEYTSDHGKVEIITKPWHVKIYDAEGKLLTSTIHTSDVANTYTPVLPFSYVRRNSDYSRSMAAVFSLEPNEKIFGMGESFTQFNKRGQKVVLWVDDANGVQNETMYKPIPFYMSSRGYGVFMHTSSPITVDVGKYFNAANNMMIGDDEADLFVFLGDPKDILDEYTNLTGKTEMPPLWSFGFWMSRITYFSEDEGREIAANLRKHKIPSDVIHFDTGWFDVDWRNNYEFAENRFEDPVDMMEDLKEDGFHVSLWQLPYFTPKNTLFNEIVENDLAVKDAKGNLPYEDAVLDFSNPETVSWYQNKLKKLFDQGVDVFKVDFGEAAPGNGIYHSGRTGFYEHNLYPLRYNKAVAELTKEVKGYSLIWARSTWAGSQRYPLHWGGDAATTNTAMAATLRGGLSLGLSGFSFWSHDVGGFVTKAPEDLYRRWTPFGMLSSHVRSHGEPPTEPWLYNESFLQAFRKADNMRYELMPYIYAQAKESSENGLPMMRALFVEFPNDAGSWLIDNQYLFGSDMLVAPLFEEQTERDVYLPEGTWIDYQTKKVYKAGWHTIEAGEIPIIALVKDGAIIPHIKLAQSTQDMDWNEINLKVFASEDTNSASGKLFLPDGEELQTISVSKKGDEFEVDENPLSGQTTFKTEWVK</sequence>
<feature type="domain" description="Glycoside hydrolase family 31 TIM barrel" evidence="3">
    <location>
        <begin position="340"/>
        <end position="642"/>
    </location>
</feature>
<dbReference type="InterPro" id="IPR048395">
    <property type="entry name" value="Glyco_hydro_31_C"/>
</dbReference>
<dbReference type="STRING" id="447422.SAMN05660903_00279"/>
<keyword evidence="2" id="KW-0378">Hydrolase</keyword>
<feature type="domain" description="Glycosyl hydrolase family 31 C-terminal" evidence="5">
    <location>
        <begin position="651"/>
        <end position="735"/>
    </location>
</feature>
<dbReference type="InterPro" id="IPR000322">
    <property type="entry name" value="Glyco_hydro_31_TIM"/>
</dbReference>
<evidence type="ECO:0000259" key="3">
    <source>
        <dbReference type="Pfam" id="PF01055"/>
    </source>
</evidence>
<dbReference type="CDD" id="cd06593">
    <property type="entry name" value="GH31_xylosidase_YicI"/>
    <property type="match status" value="1"/>
</dbReference>
<dbReference type="InterPro" id="IPR013780">
    <property type="entry name" value="Glyco_hydro_b"/>
</dbReference>
<dbReference type="PANTHER" id="PTHR22762:SF144">
    <property type="entry name" value="ALPHA-XYLOSIDASE"/>
    <property type="match status" value="1"/>
</dbReference>
<dbReference type="InterPro" id="IPR011013">
    <property type="entry name" value="Gal_mutarotase_sf_dom"/>
</dbReference>
<dbReference type="Pfam" id="PF01055">
    <property type="entry name" value="Glyco_hydro_31_2nd"/>
    <property type="match status" value="1"/>
</dbReference>
<dbReference type="SUPFAM" id="SSF51445">
    <property type="entry name" value="(Trans)glycosidases"/>
    <property type="match status" value="1"/>
</dbReference>
<dbReference type="GO" id="GO:0030246">
    <property type="term" value="F:carbohydrate binding"/>
    <property type="evidence" value="ECO:0007669"/>
    <property type="project" value="InterPro"/>
</dbReference>
<accession>A0A2N0U3U5</accession>
<dbReference type="SUPFAM" id="SSF74650">
    <property type="entry name" value="Galactose mutarotase-like"/>
    <property type="match status" value="1"/>
</dbReference>
<dbReference type="InterPro" id="IPR025887">
    <property type="entry name" value="Glyco_hydro_31_N_dom"/>
</dbReference>
<keyword evidence="2" id="KW-0326">Glycosidase</keyword>
<evidence type="ECO:0000313" key="7">
    <source>
        <dbReference type="Proteomes" id="UP000232673"/>
    </source>
</evidence>
<dbReference type="PANTHER" id="PTHR22762">
    <property type="entry name" value="ALPHA-GLUCOSIDASE"/>
    <property type="match status" value="1"/>
</dbReference>
<protein>
    <submittedName>
        <fullName evidence="6">Alpha-glucosidase</fullName>
    </submittedName>
</protein>
<dbReference type="InterPro" id="IPR017853">
    <property type="entry name" value="GH"/>
</dbReference>
<dbReference type="Gene3D" id="2.60.40.1760">
    <property type="entry name" value="glycosyl hydrolase (family 31)"/>
    <property type="match status" value="1"/>
</dbReference>
<dbReference type="GO" id="GO:0005975">
    <property type="term" value="P:carbohydrate metabolic process"/>
    <property type="evidence" value="ECO:0007669"/>
    <property type="project" value="InterPro"/>
</dbReference>
<dbReference type="Pfam" id="PF21365">
    <property type="entry name" value="Glyco_hydro_31_3rd"/>
    <property type="match status" value="1"/>
</dbReference>
<dbReference type="Gene3D" id="3.20.20.80">
    <property type="entry name" value="Glycosidases"/>
    <property type="match status" value="1"/>
</dbReference>
<dbReference type="Pfam" id="PF13802">
    <property type="entry name" value="Gal_mutarotas_2"/>
    <property type="match status" value="1"/>
</dbReference>
<dbReference type="OrthoDB" id="176168at2"/>
<dbReference type="CDD" id="cd14752">
    <property type="entry name" value="GH31_N"/>
    <property type="match status" value="1"/>
</dbReference>
<proteinExistence type="inferred from homology"/>
<dbReference type="Proteomes" id="UP000232673">
    <property type="component" value="Unassembled WGS sequence"/>
</dbReference>
<gene>
    <name evidence="6" type="ORF">APR41_01420</name>
</gene>
<evidence type="ECO:0000256" key="2">
    <source>
        <dbReference type="RuleBase" id="RU361185"/>
    </source>
</evidence>
<keyword evidence="7" id="KW-1185">Reference proteome</keyword>
<organism evidence="6 7">
    <name type="scientific">Salegentibacter salinarum</name>
    <dbReference type="NCBI Taxonomy" id="447422"/>
    <lineage>
        <taxon>Bacteria</taxon>
        <taxon>Pseudomonadati</taxon>
        <taxon>Bacteroidota</taxon>
        <taxon>Flavobacteriia</taxon>
        <taxon>Flavobacteriales</taxon>
        <taxon>Flavobacteriaceae</taxon>
        <taxon>Salegentibacter</taxon>
    </lineage>
</organism>
<dbReference type="GO" id="GO:0004553">
    <property type="term" value="F:hydrolase activity, hydrolyzing O-glycosyl compounds"/>
    <property type="evidence" value="ECO:0007669"/>
    <property type="project" value="InterPro"/>
</dbReference>
<evidence type="ECO:0000313" key="6">
    <source>
        <dbReference type="EMBL" id="PKD21673.1"/>
    </source>
</evidence>
<dbReference type="EMBL" id="LKTS01000001">
    <property type="protein sequence ID" value="PKD21673.1"/>
    <property type="molecule type" value="Genomic_DNA"/>
</dbReference>
<feature type="domain" description="Glycoside hydrolase family 31 N-terminal" evidence="4">
    <location>
        <begin position="117"/>
        <end position="298"/>
    </location>
</feature>
<comment type="caution">
    <text evidence="6">The sequence shown here is derived from an EMBL/GenBank/DDBJ whole genome shotgun (WGS) entry which is preliminary data.</text>
</comment>
<dbReference type="Gene3D" id="2.60.40.1180">
    <property type="entry name" value="Golgi alpha-mannosidase II"/>
    <property type="match status" value="2"/>
</dbReference>
<comment type="similarity">
    <text evidence="1 2">Belongs to the glycosyl hydrolase 31 family.</text>
</comment>
<dbReference type="AlphaFoldDB" id="A0A2N0U3U5"/>
<dbReference type="SUPFAM" id="SSF51011">
    <property type="entry name" value="Glycosyl hydrolase domain"/>
    <property type="match status" value="1"/>
</dbReference>
<evidence type="ECO:0000256" key="1">
    <source>
        <dbReference type="ARBA" id="ARBA00007806"/>
    </source>
</evidence>
<name>A0A2N0U3U5_9FLAO</name>
<evidence type="ECO:0000259" key="4">
    <source>
        <dbReference type="Pfam" id="PF13802"/>
    </source>
</evidence>
<reference evidence="6 7" key="1">
    <citation type="submission" date="2015-10" db="EMBL/GenBank/DDBJ databases">
        <title>Draft genome sequence of Salegentibacter salinarum KCTC 12975.</title>
        <authorList>
            <person name="Lin W."/>
            <person name="Zheng Q."/>
        </authorList>
    </citation>
    <scope>NUCLEOTIDE SEQUENCE [LARGE SCALE GENOMIC DNA]</scope>
    <source>
        <strain evidence="6 7">KCTC 12975</strain>
    </source>
</reference>